<dbReference type="Pfam" id="PF04773">
    <property type="entry name" value="FecR"/>
    <property type="match status" value="1"/>
</dbReference>
<organism evidence="4 5">
    <name type="scientific">Sanguibacteroides justesenii</name>
    <dbReference type="NCBI Taxonomy" id="1547597"/>
    <lineage>
        <taxon>Bacteria</taxon>
        <taxon>Pseudomonadati</taxon>
        <taxon>Bacteroidota</taxon>
        <taxon>Bacteroidia</taxon>
        <taxon>Bacteroidales</taxon>
        <taxon>Porphyromonadaceae</taxon>
        <taxon>Sanguibacteroides</taxon>
    </lineage>
</organism>
<evidence type="ECO:0000259" key="2">
    <source>
        <dbReference type="Pfam" id="PF04773"/>
    </source>
</evidence>
<dbReference type="Gene3D" id="2.60.120.1440">
    <property type="match status" value="1"/>
</dbReference>
<dbReference type="InterPro" id="IPR012373">
    <property type="entry name" value="Ferrdict_sens_TM"/>
</dbReference>
<evidence type="ECO:0000256" key="1">
    <source>
        <dbReference type="SAM" id="Phobius"/>
    </source>
</evidence>
<keyword evidence="1" id="KW-0812">Transmembrane</keyword>
<dbReference type="Pfam" id="PF16344">
    <property type="entry name" value="FecR_C"/>
    <property type="match status" value="1"/>
</dbReference>
<reference evidence="4 5" key="1">
    <citation type="submission" date="2014-07" db="EMBL/GenBank/DDBJ databases">
        <title>Porphyromonadaceae bacterium OUH 334697 = ATCC BAA-2682 = DSM 28341 draft genome.</title>
        <authorList>
            <person name="Sydenham T.V."/>
            <person name="Hasman H."/>
            <person name="Justesen U.S."/>
        </authorList>
    </citation>
    <scope>NUCLEOTIDE SEQUENCE [LARGE SCALE GENOMIC DNA]</scope>
    <source>
        <strain evidence="4 5">OUH 334697</strain>
    </source>
</reference>
<accession>A0AB34R5K1</accession>
<feature type="domain" description="FecR protein" evidence="2">
    <location>
        <begin position="179"/>
        <end position="272"/>
    </location>
</feature>
<comment type="caution">
    <text evidence="4">The sequence shown here is derived from an EMBL/GenBank/DDBJ whole genome shotgun (WGS) entry which is preliminary data.</text>
</comment>
<feature type="transmembrane region" description="Helical" evidence="1">
    <location>
        <begin position="78"/>
        <end position="98"/>
    </location>
</feature>
<name>A0AB34R5K1_9PORP</name>
<dbReference type="InterPro" id="IPR032508">
    <property type="entry name" value="FecR_C"/>
</dbReference>
<dbReference type="PANTHER" id="PTHR30273">
    <property type="entry name" value="PERIPLASMIC SIGNAL SENSOR AND SIGMA FACTOR ACTIVATOR FECR-RELATED"/>
    <property type="match status" value="1"/>
</dbReference>
<evidence type="ECO:0008006" key="6">
    <source>
        <dbReference type="Google" id="ProtNLM"/>
    </source>
</evidence>
<dbReference type="AlphaFoldDB" id="A0AB34R5K1"/>
<evidence type="ECO:0000259" key="3">
    <source>
        <dbReference type="Pfam" id="PF16344"/>
    </source>
</evidence>
<dbReference type="GO" id="GO:0016989">
    <property type="term" value="F:sigma factor antagonist activity"/>
    <property type="evidence" value="ECO:0007669"/>
    <property type="project" value="TreeGrafter"/>
</dbReference>
<dbReference type="InterPro" id="IPR006860">
    <property type="entry name" value="FecR"/>
</dbReference>
<sequence>MEVKDRLDFVLEIVNHPELQQDDSVRKWLKDKENRRLYDSCRLYIEVGIRRGNRFSNGPKVAFREFKERMRRKGRRRFLLRFSVAASLFVLVGLFGLWKYGEVIYEKDGDVCGHDVVVSSSFLPGKACAVLVTESGKSIVLDRQRAKNIQVGEGIEIGYDSLQRMHYTLSGKEEVHYHVLRVPKGGEYKLVLDDGTVVWLNSESEFRYPTVFRDSVRGVELKGEGYFSVVKNSRLPFVVSSSGIRTKVYGTEFNVRSYSGEPVNVTLVKGSISVTNEKEGEEYGLVPGENACFEKERPKISRIDVRRFTAWKSGSFYYKNESLEKIMSDLQRWYNFKTVYVDKELKNFRFELWVDRNCDFRTIVDLLMATNKIAIKMEEREIIVSEIKK</sequence>
<keyword evidence="1" id="KW-0472">Membrane</keyword>
<dbReference type="RefSeq" id="WP_041503930.1">
    <property type="nucleotide sequence ID" value="NZ_JPIT01000031.1"/>
</dbReference>
<proteinExistence type="predicted"/>
<evidence type="ECO:0000313" key="4">
    <source>
        <dbReference type="EMBL" id="KIO43747.1"/>
    </source>
</evidence>
<dbReference type="EMBL" id="JPIT01000031">
    <property type="protein sequence ID" value="KIO43747.1"/>
    <property type="molecule type" value="Genomic_DNA"/>
</dbReference>
<feature type="domain" description="Protein FecR C-terminal" evidence="3">
    <location>
        <begin position="316"/>
        <end position="384"/>
    </location>
</feature>
<protein>
    <recommendedName>
        <fullName evidence="6">FecR family protein</fullName>
    </recommendedName>
</protein>
<dbReference type="Proteomes" id="UP000031937">
    <property type="component" value="Unassembled WGS sequence"/>
</dbReference>
<keyword evidence="1" id="KW-1133">Transmembrane helix</keyword>
<dbReference type="PANTHER" id="PTHR30273:SF2">
    <property type="entry name" value="PROTEIN FECR"/>
    <property type="match status" value="1"/>
</dbReference>
<evidence type="ECO:0000313" key="5">
    <source>
        <dbReference type="Proteomes" id="UP000031937"/>
    </source>
</evidence>
<gene>
    <name evidence="4" type="ORF">IE90_11585</name>
</gene>
<dbReference type="Gene3D" id="3.55.50.30">
    <property type="match status" value="1"/>
</dbReference>